<organism evidence="1 2">
    <name type="scientific">Thraustotheca clavata</name>
    <dbReference type="NCBI Taxonomy" id="74557"/>
    <lineage>
        <taxon>Eukaryota</taxon>
        <taxon>Sar</taxon>
        <taxon>Stramenopiles</taxon>
        <taxon>Oomycota</taxon>
        <taxon>Saprolegniomycetes</taxon>
        <taxon>Saprolegniales</taxon>
        <taxon>Achlyaceae</taxon>
        <taxon>Thraustotheca</taxon>
    </lineage>
</organism>
<name>A0A1V9ZBS4_9STRA</name>
<keyword evidence="2" id="KW-1185">Reference proteome</keyword>
<reference evidence="1 2" key="1">
    <citation type="journal article" date="2014" name="Genome Biol. Evol.">
        <title>The secreted proteins of Achlya hypogyna and Thraustotheca clavata identify the ancestral oomycete secretome and reveal gene acquisitions by horizontal gene transfer.</title>
        <authorList>
            <person name="Misner I."/>
            <person name="Blouin N."/>
            <person name="Leonard G."/>
            <person name="Richards T.A."/>
            <person name="Lane C.E."/>
        </authorList>
    </citation>
    <scope>NUCLEOTIDE SEQUENCE [LARGE SCALE GENOMIC DNA]</scope>
    <source>
        <strain evidence="1 2">ATCC 34112</strain>
    </source>
</reference>
<evidence type="ECO:0000313" key="1">
    <source>
        <dbReference type="EMBL" id="OQR95402.1"/>
    </source>
</evidence>
<gene>
    <name evidence="1" type="ORF">THRCLA_22148</name>
</gene>
<dbReference type="OrthoDB" id="66908at2759"/>
<dbReference type="AlphaFoldDB" id="A0A1V9ZBS4"/>
<sequence length="116" mass="13813">MDSCKYAYKRCTNPRDVKRNGDLHKFCAYHRHKANNIHQKHLLKRRMQQSPTTITAPMVEFDENYNTWSYFPLEYEPFNIFVDPVPFTPYQPFDQDLILDPFTMAVLLALHGKIEC</sequence>
<protein>
    <submittedName>
        <fullName evidence="1">Uncharacterized protein</fullName>
    </submittedName>
</protein>
<dbReference type="EMBL" id="JNBS01002115">
    <property type="protein sequence ID" value="OQR95402.1"/>
    <property type="molecule type" value="Genomic_DNA"/>
</dbReference>
<dbReference type="Proteomes" id="UP000243217">
    <property type="component" value="Unassembled WGS sequence"/>
</dbReference>
<comment type="caution">
    <text evidence="1">The sequence shown here is derived from an EMBL/GenBank/DDBJ whole genome shotgun (WGS) entry which is preliminary data.</text>
</comment>
<proteinExistence type="predicted"/>
<accession>A0A1V9ZBS4</accession>
<evidence type="ECO:0000313" key="2">
    <source>
        <dbReference type="Proteomes" id="UP000243217"/>
    </source>
</evidence>